<dbReference type="PROSITE" id="PS50943">
    <property type="entry name" value="HTH_CROC1"/>
    <property type="match status" value="1"/>
</dbReference>
<dbReference type="Proteomes" id="UP000753219">
    <property type="component" value="Unassembled WGS sequence"/>
</dbReference>
<dbReference type="InterPro" id="IPR010982">
    <property type="entry name" value="Lambda_DNA-bd_dom_sf"/>
</dbReference>
<dbReference type="EMBL" id="JAGZMZ010000001">
    <property type="protein sequence ID" value="MBS4883217.1"/>
    <property type="molecule type" value="Genomic_DNA"/>
</dbReference>
<dbReference type="AlphaFoldDB" id="A0A942WD66"/>
<protein>
    <submittedName>
        <fullName evidence="2">Helix-turn-helix transcriptional regulator</fullName>
    </submittedName>
</protein>
<accession>A0A942WD66</accession>
<sequence length="60" mass="7052">MTLKEFRKKKGFNQKQMACEIGVSASYYCKVEGGFQNPSYEFMAKLKKRFPDVIIDEVFF</sequence>
<dbReference type="GO" id="GO:0003677">
    <property type="term" value="F:DNA binding"/>
    <property type="evidence" value="ECO:0007669"/>
    <property type="project" value="InterPro"/>
</dbReference>
<proteinExistence type="predicted"/>
<reference evidence="2" key="1">
    <citation type="submission" date="2021-02" db="EMBL/GenBank/DDBJ databases">
        <title>Infant gut strain persistence is associated with maternal origin, phylogeny, and functional potential including surface adhesion and iron acquisition.</title>
        <authorList>
            <person name="Lou Y.C."/>
        </authorList>
    </citation>
    <scope>NUCLEOTIDE SEQUENCE</scope>
    <source>
        <strain evidence="2">L3_108_103G1_dasL3_108_103G1_concoct_2</strain>
    </source>
</reference>
<dbReference type="InterPro" id="IPR001387">
    <property type="entry name" value="Cro/C1-type_HTH"/>
</dbReference>
<feature type="domain" description="HTH cro/C1-type" evidence="1">
    <location>
        <begin position="3"/>
        <end position="58"/>
    </location>
</feature>
<comment type="caution">
    <text evidence="2">The sequence shown here is derived from an EMBL/GenBank/DDBJ whole genome shotgun (WGS) entry which is preliminary data.</text>
</comment>
<evidence type="ECO:0000313" key="3">
    <source>
        <dbReference type="Proteomes" id="UP000753219"/>
    </source>
</evidence>
<gene>
    <name evidence="2" type="ORF">KHZ85_00385</name>
</gene>
<evidence type="ECO:0000313" key="2">
    <source>
        <dbReference type="EMBL" id="MBS4883217.1"/>
    </source>
</evidence>
<dbReference type="CDD" id="cd00093">
    <property type="entry name" value="HTH_XRE"/>
    <property type="match status" value="1"/>
</dbReference>
<dbReference type="Pfam" id="PF12844">
    <property type="entry name" value="HTH_19"/>
    <property type="match status" value="1"/>
</dbReference>
<evidence type="ECO:0000259" key="1">
    <source>
        <dbReference type="PROSITE" id="PS50943"/>
    </source>
</evidence>
<dbReference type="RefSeq" id="WP_278639371.1">
    <property type="nucleotide sequence ID" value="NZ_JAGZMZ010000001.1"/>
</dbReference>
<organism evidence="2 3">
    <name type="scientific">Amedibacillus dolichus</name>
    <dbReference type="NCBI Taxonomy" id="31971"/>
    <lineage>
        <taxon>Bacteria</taxon>
        <taxon>Bacillati</taxon>
        <taxon>Bacillota</taxon>
        <taxon>Erysipelotrichia</taxon>
        <taxon>Erysipelotrichales</taxon>
        <taxon>Erysipelotrichaceae</taxon>
        <taxon>Amedibacillus</taxon>
    </lineage>
</organism>
<dbReference type="Gene3D" id="1.10.260.40">
    <property type="entry name" value="lambda repressor-like DNA-binding domains"/>
    <property type="match status" value="1"/>
</dbReference>
<name>A0A942WD66_9FIRM</name>
<dbReference type="SUPFAM" id="SSF47413">
    <property type="entry name" value="lambda repressor-like DNA-binding domains"/>
    <property type="match status" value="1"/>
</dbReference>